<sequence>MRVQSTKARELCAAIQMRGWSNTQLSRDDRKGISLNSRTGCRSWKGTRWGLITENTPERLTISIDLPRDNWQIEAVAAKLGLEVIASNETAEESGVYLEKKSDRDTLHIFLCEEELNNTEFNDSALVDMIGDIRRLNCL</sequence>
<evidence type="ECO:0000313" key="2">
    <source>
        <dbReference type="Proteomes" id="UP000252100"/>
    </source>
</evidence>
<dbReference type="OrthoDB" id="2967429at2"/>
<organism evidence="1 2">
    <name type="scientific">Salicibibacter kimchii</name>
    <dbReference type="NCBI Taxonomy" id="2099786"/>
    <lineage>
        <taxon>Bacteria</taxon>
        <taxon>Bacillati</taxon>
        <taxon>Bacillota</taxon>
        <taxon>Bacilli</taxon>
        <taxon>Bacillales</taxon>
        <taxon>Bacillaceae</taxon>
        <taxon>Salicibibacter</taxon>
    </lineage>
</organism>
<name>A0A345BVH1_9BACI</name>
<dbReference type="EMBL" id="CP031092">
    <property type="protein sequence ID" value="AXF54952.1"/>
    <property type="molecule type" value="Genomic_DNA"/>
</dbReference>
<keyword evidence="2" id="KW-1185">Reference proteome</keyword>
<dbReference type="RefSeq" id="WP_114370483.1">
    <property type="nucleotide sequence ID" value="NZ_CP031092.1"/>
</dbReference>
<accession>A0A345BVH1</accession>
<protein>
    <submittedName>
        <fullName evidence="1">Uncharacterized protein</fullName>
    </submittedName>
</protein>
<evidence type="ECO:0000313" key="1">
    <source>
        <dbReference type="EMBL" id="AXF54952.1"/>
    </source>
</evidence>
<dbReference type="KEGG" id="rue:DT065_02255"/>
<dbReference type="Proteomes" id="UP000252100">
    <property type="component" value="Chromosome"/>
</dbReference>
<reference evidence="1 2" key="1">
    <citation type="journal article" date="2018" name="J. Microbiol.">
        <title>Salicibibacter kimchii gen. nov., sp. nov., a moderately halophilic and alkalitolerant bacterium in the family Bacillaceae, isolated from kimchi.</title>
        <authorList>
            <person name="Jang J.Y."/>
            <person name="Oh Y.J."/>
            <person name="Lim S.K."/>
            <person name="Park H.K."/>
            <person name="Lee C."/>
            <person name="Kim J.Y."/>
            <person name="Lee M.A."/>
            <person name="Choi H.J."/>
        </authorList>
    </citation>
    <scope>NUCLEOTIDE SEQUENCE [LARGE SCALE GENOMIC DNA]</scope>
    <source>
        <strain evidence="1 2">NKC1-1</strain>
    </source>
</reference>
<dbReference type="AlphaFoldDB" id="A0A345BVH1"/>
<gene>
    <name evidence="1" type="ORF">DT065_02255</name>
</gene>
<proteinExistence type="predicted"/>